<accession>A0ABU2FX65</accession>
<keyword evidence="1" id="KW-0472">Membrane</keyword>
<protein>
    <submittedName>
        <fullName evidence="2">Uncharacterized protein</fullName>
    </submittedName>
</protein>
<sequence length="121" mass="13131">MAELVDVLRFSRAGGPDRYVAVPAGEGERVVAARERQRRRRVRVLRALKWFVVLVSAGYAAVVAEQVVLGLLGAGLVHVLVGVDILRAEREVPDVVAAGVRRGAARERYGDDGEDERDGAE</sequence>
<keyword evidence="1" id="KW-1133">Transmembrane helix</keyword>
<reference evidence="2 3" key="1">
    <citation type="submission" date="2022-06" db="EMBL/GenBank/DDBJ databases">
        <title>Halogeometricum sp. a new haloarchaeum isolate from saline soil.</title>
        <authorList>
            <person name="Strakova D."/>
            <person name="Galisteo C."/>
            <person name="Sanchez-Porro C."/>
            <person name="Ventosa A."/>
        </authorList>
    </citation>
    <scope>NUCLEOTIDE SEQUENCE [LARGE SCALE GENOMIC DNA]</scope>
    <source>
        <strain evidence="3">S3BR25-2</strain>
    </source>
</reference>
<organism evidence="2 3">
    <name type="scientific">Halogeometricum luteum</name>
    <dbReference type="NCBI Taxonomy" id="2950537"/>
    <lineage>
        <taxon>Archaea</taxon>
        <taxon>Methanobacteriati</taxon>
        <taxon>Methanobacteriota</taxon>
        <taxon>Stenosarchaea group</taxon>
        <taxon>Halobacteria</taxon>
        <taxon>Halobacteriales</taxon>
        <taxon>Haloferacaceae</taxon>
        <taxon>Halogeometricum</taxon>
    </lineage>
</organism>
<keyword evidence="3" id="KW-1185">Reference proteome</keyword>
<evidence type="ECO:0000313" key="3">
    <source>
        <dbReference type="Proteomes" id="UP001254813"/>
    </source>
</evidence>
<keyword evidence="1" id="KW-0812">Transmembrane</keyword>
<dbReference type="Proteomes" id="UP001254813">
    <property type="component" value="Unassembled WGS sequence"/>
</dbReference>
<dbReference type="RefSeq" id="WP_310926951.1">
    <property type="nucleotide sequence ID" value="NZ_JAMQOQ010000001.1"/>
</dbReference>
<name>A0ABU2FX65_9EURY</name>
<gene>
    <name evidence="2" type="ORF">NDI79_02935</name>
</gene>
<proteinExistence type="predicted"/>
<comment type="caution">
    <text evidence="2">The sequence shown here is derived from an EMBL/GenBank/DDBJ whole genome shotgun (WGS) entry which is preliminary data.</text>
</comment>
<evidence type="ECO:0000313" key="2">
    <source>
        <dbReference type="EMBL" id="MDS0293126.1"/>
    </source>
</evidence>
<feature type="transmembrane region" description="Helical" evidence="1">
    <location>
        <begin position="44"/>
        <end position="62"/>
    </location>
</feature>
<evidence type="ECO:0000256" key="1">
    <source>
        <dbReference type="SAM" id="Phobius"/>
    </source>
</evidence>
<dbReference type="EMBL" id="JAMQOQ010000001">
    <property type="protein sequence ID" value="MDS0293126.1"/>
    <property type="molecule type" value="Genomic_DNA"/>
</dbReference>